<feature type="domain" description="GH16" evidence="3">
    <location>
        <begin position="21"/>
        <end position="271"/>
    </location>
</feature>
<dbReference type="InterPro" id="IPR050546">
    <property type="entry name" value="Glycosyl_Hydrlase_16"/>
</dbReference>
<dbReference type="OrthoDB" id="9809583at2"/>
<protein>
    <submittedName>
        <fullName evidence="4">Glycoside hydrolase family 16</fullName>
    </submittedName>
</protein>
<proteinExistence type="inferred from homology"/>
<dbReference type="Gene3D" id="2.60.120.200">
    <property type="match status" value="1"/>
</dbReference>
<dbReference type="CAZy" id="GH16">
    <property type="family name" value="Glycoside Hydrolase Family 16"/>
</dbReference>
<dbReference type="PROSITE" id="PS51257">
    <property type="entry name" value="PROKAR_LIPOPROTEIN"/>
    <property type="match status" value="1"/>
</dbReference>
<keyword evidence="2" id="KW-0732">Signal</keyword>
<dbReference type="eggNOG" id="COG2273">
    <property type="taxonomic scope" value="Bacteria"/>
</dbReference>
<name>D0L3V2_GORB4</name>
<sequence length="271" mass="29115">MNPRSLRDALRIAVITAILAASSACTFSPGSAAGDPYGPAFVDEFDGPARPVGRPWVHDRGAGGWGNNETQLYTDDLANSRIDGQGHLAITARRSGNTVTSARLTTHHTMSITYGRVSARISMPAGQGLHSAFWMLGDNVDDVQWPTSGEIDIIETINHGRAYHTGIHLPQASSVRGQTLSASAPFGTPLAGQFHVYWVNKTPGRIETGIDDRTLFVATPADHAPDARWVFDQPFHLLLTLAVGGNWPGPTDSTTPASATMLIDWVRVIKL</sequence>
<dbReference type="CDD" id="cd08023">
    <property type="entry name" value="GH16_laminarinase_like"/>
    <property type="match status" value="1"/>
</dbReference>
<dbReference type="RefSeq" id="WP_012835608.1">
    <property type="nucleotide sequence ID" value="NC_013441.1"/>
</dbReference>
<dbReference type="Proteomes" id="UP000001219">
    <property type="component" value="Chromosome"/>
</dbReference>
<dbReference type="InterPro" id="IPR000757">
    <property type="entry name" value="Beta-glucanase-like"/>
</dbReference>
<accession>D0L3V2</accession>
<comment type="similarity">
    <text evidence="1">Belongs to the glycosyl hydrolase 16 family.</text>
</comment>
<evidence type="ECO:0000256" key="1">
    <source>
        <dbReference type="ARBA" id="ARBA00006865"/>
    </source>
</evidence>
<evidence type="ECO:0000256" key="2">
    <source>
        <dbReference type="SAM" id="SignalP"/>
    </source>
</evidence>
<dbReference type="PROSITE" id="PS51762">
    <property type="entry name" value="GH16_2"/>
    <property type="match status" value="1"/>
</dbReference>
<dbReference type="PANTHER" id="PTHR10963">
    <property type="entry name" value="GLYCOSYL HYDROLASE-RELATED"/>
    <property type="match status" value="1"/>
</dbReference>
<dbReference type="Pfam" id="PF00722">
    <property type="entry name" value="Glyco_hydro_16"/>
    <property type="match status" value="1"/>
</dbReference>
<dbReference type="EMBL" id="CP001802">
    <property type="protein sequence ID" value="ACY23105.1"/>
    <property type="molecule type" value="Genomic_DNA"/>
</dbReference>
<dbReference type="KEGG" id="gbr:Gbro_3929"/>
<feature type="signal peptide" evidence="2">
    <location>
        <begin position="1"/>
        <end position="32"/>
    </location>
</feature>
<dbReference type="PANTHER" id="PTHR10963:SF55">
    <property type="entry name" value="GLYCOSIDE HYDROLASE FAMILY 16 PROTEIN"/>
    <property type="match status" value="1"/>
</dbReference>
<dbReference type="STRING" id="526226.Gbro_3929"/>
<gene>
    <name evidence="4" type="ordered locus">Gbro_3929</name>
</gene>
<dbReference type="GO" id="GO:0004553">
    <property type="term" value="F:hydrolase activity, hydrolyzing O-glycosyl compounds"/>
    <property type="evidence" value="ECO:0007669"/>
    <property type="project" value="InterPro"/>
</dbReference>
<evidence type="ECO:0000313" key="5">
    <source>
        <dbReference type="Proteomes" id="UP000001219"/>
    </source>
</evidence>
<reference evidence="5" key="1">
    <citation type="submission" date="2009-10" db="EMBL/GenBank/DDBJ databases">
        <title>The complete chromosome of Gordonia bronchialis DSM 43247.</title>
        <authorList>
            <consortium name="US DOE Joint Genome Institute (JGI-PGF)"/>
            <person name="Lucas S."/>
            <person name="Copeland A."/>
            <person name="Lapidus A."/>
            <person name="Glavina del Rio T."/>
            <person name="Dalin E."/>
            <person name="Tice H."/>
            <person name="Bruce D."/>
            <person name="Goodwin L."/>
            <person name="Pitluck S."/>
            <person name="Kyrpides N."/>
            <person name="Mavromatis K."/>
            <person name="Ivanova N."/>
            <person name="Ovchinnikova G."/>
            <person name="Saunders E."/>
            <person name="Brettin T."/>
            <person name="Detter J.C."/>
            <person name="Han C."/>
            <person name="Larimer F."/>
            <person name="Land M."/>
            <person name="Hauser L."/>
            <person name="Markowitz V."/>
            <person name="Cheng J.-F."/>
            <person name="Hugenholtz P."/>
            <person name="Woyke T."/>
            <person name="Wu D."/>
            <person name="Jando M."/>
            <person name="Schneider S."/>
            <person name="Goeker M."/>
            <person name="Klenk H.-P."/>
            <person name="Eisen J.A."/>
        </authorList>
    </citation>
    <scope>NUCLEOTIDE SEQUENCE [LARGE SCALE GENOMIC DNA]</scope>
    <source>
        <strain evidence="5">ATCC 25592 / DSM 43247 / BCRC 13721 / JCM 3198 / KCTC 3076 / NBRC 16047 / NCTC 10667</strain>
    </source>
</reference>
<organism evidence="4 5">
    <name type="scientific">Gordonia bronchialis (strain ATCC 25592 / DSM 43247 / BCRC 13721 / JCM 3198 / KCTC 3076 / NBRC 16047 / NCTC 10667)</name>
    <name type="common">Rhodococcus bronchialis</name>
    <dbReference type="NCBI Taxonomy" id="526226"/>
    <lineage>
        <taxon>Bacteria</taxon>
        <taxon>Bacillati</taxon>
        <taxon>Actinomycetota</taxon>
        <taxon>Actinomycetes</taxon>
        <taxon>Mycobacteriales</taxon>
        <taxon>Gordoniaceae</taxon>
        <taxon>Gordonia</taxon>
    </lineage>
</organism>
<dbReference type="AlphaFoldDB" id="D0L3V2"/>
<dbReference type="SUPFAM" id="SSF49899">
    <property type="entry name" value="Concanavalin A-like lectins/glucanases"/>
    <property type="match status" value="1"/>
</dbReference>
<keyword evidence="5" id="KW-1185">Reference proteome</keyword>
<keyword evidence="4" id="KW-0378">Hydrolase</keyword>
<dbReference type="InterPro" id="IPR013320">
    <property type="entry name" value="ConA-like_dom_sf"/>
</dbReference>
<dbReference type="HOGENOM" id="CLU_019533_0_3_11"/>
<feature type="chain" id="PRO_5003010217" evidence="2">
    <location>
        <begin position="33"/>
        <end position="271"/>
    </location>
</feature>
<evidence type="ECO:0000313" key="4">
    <source>
        <dbReference type="EMBL" id="ACY23105.1"/>
    </source>
</evidence>
<evidence type="ECO:0000259" key="3">
    <source>
        <dbReference type="PROSITE" id="PS51762"/>
    </source>
</evidence>
<dbReference type="GO" id="GO:0005975">
    <property type="term" value="P:carbohydrate metabolic process"/>
    <property type="evidence" value="ECO:0007669"/>
    <property type="project" value="InterPro"/>
</dbReference>
<reference evidence="4 5" key="2">
    <citation type="journal article" date="2010" name="Stand. Genomic Sci.">
        <title>Complete genome sequence of Gordonia bronchialis type strain (3410).</title>
        <authorList>
            <person name="Ivanova N."/>
            <person name="Sikorski J."/>
            <person name="Jando M."/>
            <person name="Lapidus A."/>
            <person name="Nolan M."/>
            <person name="Lucas S."/>
            <person name="Del Rio T.G."/>
            <person name="Tice H."/>
            <person name="Copeland A."/>
            <person name="Cheng J.F."/>
            <person name="Chen F."/>
            <person name="Bruce D."/>
            <person name="Goodwin L."/>
            <person name="Pitluck S."/>
            <person name="Mavromatis K."/>
            <person name="Ovchinnikova G."/>
            <person name="Pati A."/>
            <person name="Chen A."/>
            <person name="Palaniappan K."/>
            <person name="Land M."/>
            <person name="Hauser L."/>
            <person name="Chang Y.J."/>
            <person name="Jeffries C.D."/>
            <person name="Chain P."/>
            <person name="Saunders E."/>
            <person name="Han C."/>
            <person name="Detter J.C."/>
            <person name="Brettin T."/>
            <person name="Rohde M."/>
            <person name="Goker M."/>
            <person name="Bristow J."/>
            <person name="Eisen J.A."/>
            <person name="Markowitz V."/>
            <person name="Hugenholtz P."/>
            <person name="Klenk H.P."/>
            <person name="Kyrpides N.C."/>
        </authorList>
    </citation>
    <scope>NUCLEOTIDE SEQUENCE [LARGE SCALE GENOMIC DNA]</scope>
    <source>
        <strain evidence="5">ATCC 25592 / DSM 43247 / BCRC 13721 / JCM 3198 / KCTC 3076 / NBRC 16047 / NCTC 10667</strain>
    </source>
</reference>